<dbReference type="EMBL" id="BAAAPW010000003">
    <property type="protein sequence ID" value="GAA2038772.1"/>
    <property type="molecule type" value="Genomic_DNA"/>
</dbReference>
<proteinExistence type="predicted"/>
<evidence type="ECO:0000313" key="3">
    <source>
        <dbReference type="Proteomes" id="UP001501196"/>
    </source>
</evidence>
<organism evidence="2 3">
    <name type="scientific">Agromyces tropicus</name>
    <dbReference type="NCBI Taxonomy" id="555371"/>
    <lineage>
        <taxon>Bacteria</taxon>
        <taxon>Bacillati</taxon>
        <taxon>Actinomycetota</taxon>
        <taxon>Actinomycetes</taxon>
        <taxon>Micrococcales</taxon>
        <taxon>Microbacteriaceae</taxon>
        <taxon>Agromyces</taxon>
    </lineage>
</organism>
<reference evidence="2 3" key="1">
    <citation type="journal article" date="2019" name="Int. J. Syst. Evol. Microbiol.">
        <title>The Global Catalogue of Microorganisms (GCM) 10K type strain sequencing project: providing services to taxonomists for standard genome sequencing and annotation.</title>
        <authorList>
            <consortium name="The Broad Institute Genomics Platform"/>
            <consortium name="The Broad Institute Genome Sequencing Center for Infectious Disease"/>
            <person name="Wu L."/>
            <person name="Ma J."/>
        </authorList>
    </citation>
    <scope>NUCLEOTIDE SEQUENCE [LARGE SCALE GENOMIC DNA]</scope>
    <source>
        <strain evidence="2 3">JCM 15672</strain>
    </source>
</reference>
<protein>
    <recommendedName>
        <fullName evidence="1">CHAT domain-containing protein</fullName>
    </recommendedName>
</protein>
<dbReference type="Pfam" id="PF12770">
    <property type="entry name" value="CHAT"/>
    <property type="match status" value="1"/>
</dbReference>
<evidence type="ECO:0000259" key="1">
    <source>
        <dbReference type="Pfam" id="PF12770"/>
    </source>
</evidence>
<name>A0ABN2UM30_9MICO</name>
<sequence length="789" mass="86495">MELIELRRRWTHHVAGMVTTRFTASGPVDGAPDPALNTVEMALVDVHVGFSHLMGADREEASLGAFCTPEQADTIVSHWRSGSQSLDVVGELFAVWLSLWRSGIWAEELRKELSDQLADSYVNKILAIEPPGEDPISPFWSILAEVTTSGAAVDDTWDTPGTHLAMIRNLETWPDGLVTALLPLERRAILGARRDGALEASLESAIHVIDTDVAILGGWGGPRPQNVPRWLRDYAIARGGRIIQDRAGVVPCWFLITESPEELRAVSAWRYSPRPIAVATYPDRPGYVALTTELDFGDGGPPGVLEFVYNSRSRRSAASLDMLAWVELVRLEVYTINESRLEYAFSHGVRLADSREALVDPEIRDFPDDNWFVDPPTAPHEILFQMRNADRVQFELIRSGERAREGDTTLSSLYIDYLQALDEGARSLCVGVSPDVARIDRARRELQRERSFARESPSDIHLDELGTNRGILQVSLITDEPMRVRGAIAYHDDHDVVNARLLTIAEHSYALGRLEADEDGLAELLGLGLTGLVLSPSGPLYGLPLHEDFLDEGILEVSYAHCSEVIAESSPQTDASSGVLVAGWQGDSASGDQLSFLEAELLVLENTYGVTRGSGTLSGPLPSVVHLAGHGMAGESAIEHWLRAWPSLADLVTPARVLLEADASSTDLVFLSACSSGRGVFGARTVMEAIPLDVAFLERGAKCVVSTSAPVNDAIAAAFSIAFHVAWRRGSTIWEAYMEARTLTSRAAASSDVLEAIQAVWPTWKQDLEQGTARHPEDWRKFRLSGRHW</sequence>
<dbReference type="InterPro" id="IPR024983">
    <property type="entry name" value="CHAT_dom"/>
</dbReference>
<feature type="domain" description="CHAT" evidence="1">
    <location>
        <begin position="622"/>
        <end position="786"/>
    </location>
</feature>
<comment type="caution">
    <text evidence="2">The sequence shown here is derived from an EMBL/GenBank/DDBJ whole genome shotgun (WGS) entry which is preliminary data.</text>
</comment>
<gene>
    <name evidence="2" type="ORF">GCM10009819_24660</name>
</gene>
<dbReference type="Proteomes" id="UP001501196">
    <property type="component" value="Unassembled WGS sequence"/>
</dbReference>
<evidence type="ECO:0000313" key="2">
    <source>
        <dbReference type="EMBL" id="GAA2038772.1"/>
    </source>
</evidence>
<keyword evidence="3" id="KW-1185">Reference proteome</keyword>
<accession>A0ABN2UM30</accession>